<organism evidence="13 14">
    <name type="scientific">Leisingera aquaemixtae</name>
    <dbReference type="NCBI Taxonomy" id="1396826"/>
    <lineage>
        <taxon>Bacteria</taxon>
        <taxon>Pseudomonadati</taxon>
        <taxon>Pseudomonadota</taxon>
        <taxon>Alphaproteobacteria</taxon>
        <taxon>Rhodobacterales</taxon>
        <taxon>Roseobacteraceae</taxon>
        <taxon>Leisingera</taxon>
    </lineage>
</organism>
<protein>
    <recommendedName>
        <fullName evidence="4 11">D-3-phosphoglycerate dehydrogenase</fullName>
        <ecNumber evidence="11">1.1.1.95</ecNumber>
    </recommendedName>
</protein>
<sequence>MAPKVLISDKLSEAAVQIFRDRGIDVDFLPDVGKDKEKLAEIIGQYDGLAIRSATKVTEKILENADNLKVIGRAGIGTDNIDKEAASKRGVIVMNTPFGNMITTAEHAIAMMFAVARQLPEASASTHAGKWEKSKFMGVELTAKTLGVIGAGNIGGIVCDRARGLKMKVVAYDPYLSQEKADKMGVEKVELDELLARADFITLHVPLTDQTRNILSKENLEKTKKGVRIINCARGGLVDEAALAELLTSGHVAGAAFDVFSEEPAKENALFGLPNVVCTPHLGAATTEAQENVALQVAEQMSNYLLTGAVENALNMPSVTAEEAKVMGPWIKLADHLGSFVGQMTDEPIKAINILYDGAAAGMNLDALNCAVIAGIMKRSNPEVNLVSAPVVAKERGIQISTTNQDKSGAFDGYIKVTAVTSKRERSVAGTVFSDGKPRFIQIKGINIEADVGAHMLYTTNEDVPGIIGTLGHTLGDNGVNIANFTLGRSEAGGEAIALLYVDEPVPAEIRAKLAETGLFNQIKPLEFDVV</sequence>
<dbReference type="PROSITE" id="PS00065">
    <property type="entry name" value="D_2_HYDROXYACID_DH_1"/>
    <property type="match status" value="1"/>
</dbReference>
<dbReference type="SUPFAM" id="SSF51735">
    <property type="entry name" value="NAD(P)-binding Rossmann-fold domains"/>
    <property type="match status" value="1"/>
</dbReference>
<comment type="pathway">
    <text evidence="2 11">Amino-acid biosynthesis; L-serine biosynthesis; L-serine from 3-phospho-D-glycerate: step 1/3.</text>
</comment>
<dbReference type="Gene3D" id="3.30.1330.90">
    <property type="entry name" value="D-3-phosphoglycerate dehydrogenase, domain 3"/>
    <property type="match status" value="1"/>
</dbReference>
<dbReference type="PROSITE" id="PS00671">
    <property type="entry name" value="D_2_HYDROXYACID_DH_3"/>
    <property type="match status" value="1"/>
</dbReference>
<evidence type="ECO:0000256" key="7">
    <source>
        <dbReference type="ARBA" id="ARBA00023027"/>
    </source>
</evidence>
<evidence type="ECO:0000256" key="10">
    <source>
        <dbReference type="ARBA" id="ARBA00048731"/>
    </source>
</evidence>
<dbReference type="Proteomes" id="UP000051326">
    <property type="component" value="Unassembled WGS sequence"/>
</dbReference>
<accession>A0A0P1HSD6</accession>
<comment type="function">
    <text evidence="1">Catalyzes the reversible oxidation of 3-phospho-D-glycerate to 3-phosphonooxypyruvate, the first step of the phosphorylated L-serine biosynthesis pathway. Also catalyzes the reversible oxidation of 2-hydroxyglutarate to 2-oxoglutarate.</text>
</comment>
<dbReference type="Gene3D" id="3.30.70.260">
    <property type="match status" value="1"/>
</dbReference>
<dbReference type="InterPro" id="IPR029753">
    <property type="entry name" value="D-isomer_DH_CS"/>
</dbReference>
<evidence type="ECO:0000256" key="4">
    <source>
        <dbReference type="ARBA" id="ARBA00021582"/>
    </source>
</evidence>
<dbReference type="GO" id="GO:0004617">
    <property type="term" value="F:phosphoglycerate dehydrogenase activity"/>
    <property type="evidence" value="ECO:0007669"/>
    <property type="project" value="UniProtKB-UniRule"/>
</dbReference>
<evidence type="ECO:0000256" key="9">
    <source>
        <dbReference type="ARBA" id="ARBA00048126"/>
    </source>
</evidence>
<proteinExistence type="inferred from homology"/>
<evidence type="ECO:0000259" key="12">
    <source>
        <dbReference type="PROSITE" id="PS51671"/>
    </source>
</evidence>
<dbReference type="SUPFAM" id="SSF143548">
    <property type="entry name" value="Serine metabolism enzymes domain"/>
    <property type="match status" value="1"/>
</dbReference>
<dbReference type="EMBL" id="CYSR01000031">
    <property type="protein sequence ID" value="CUI01533.1"/>
    <property type="molecule type" value="Genomic_DNA"/>
</dbReference>
<dbReference type="Pfam" id="PF01842">
    <property type="entry name" value="ACT"/>
    <property type="match status" value="1"/>
</dbReference>
<evidence type="ECO:0000313" key="13">
    <source>
        <dbReference type="EMBL" id="CUI01533.1"/>
    </source>
</evidence>
<gene>
    <name evidence="13" type="primary">serA</name>
    <name evidence="13" type="ORF">PHA8399_03678</name>
</gene>
<comment type="similarity">
    <text evidence="3 11">Belongs to the D-isomer specific 2-hydroxyacid dehydrogenase family.</text>
</comment>
<dbReference type="InterPro" id="IPR029009">
    <property type="entry name" value="ASB_dom_sf"/>
</dbReference>
<reference evidence="13 14" key="1">
    <citation type="submission" date="2015-09" db="EMBL/GenBank/DDBJ databases">
        <authorList>
            <consortium name="Swine Surveillance"/>
        </authorList>
    </citation>
    <scope>NUCLEOTIDE SEQUENCE [LARGE SCALE GENOMIC DNA]</scope>
    <source>
        <strain evidence="13 14">CECT 8399</strain>
    </source>
</reference>
<dbReference type="InterPro" id="IPR050857">
    <property type="entry name" value="D-2-hydroxyacid_DH"/>
</dbReference>
<dbReference type="Gene3D" id="3.40.50.720">
    <property type="entry name" value="NAD(P)-binding Rossmann-like Domain"/>
    <property type="match status" value="2"/>
</dbReference>
<dbReference type="FunFam" id="3.40.50.720:FF:000021">
    <property type="entry name" value="D-3-phosphoglycerate dehydrogenase"/>
    <property type="match status" value="1"/>
</dbReference>
<keyword evidence="7 11" id="KW-0520">NAD</keyword>
<dbReference type="InterPro" id="IPR006236">
    <property type="entry name" value="PGDH"/>
</dbReference>
<dbReference type="SUPFAM" id="SSF55021">
    <property type="entry name" value="ACT-like"/>
    <property type="match status" value="1"/>
</dbReference>
<dbReference type="Pfam" id="PF02826">
    <property type="entry name" value="2-Hacid_dh_C"/>
    <property type="match status" value="1"/>
</dbReference>
<dbReference type="InterPro" id="IPR036291">
    <property type="entry name" value="NAD(P)-bd_dom_sf"/>
</dbReference>
<feature type="domain" description="ACT" evidence="12">
    <location>
        <begin position="456"/>
        <end position="531"/>
    </location>
</feature>
<evidence type="ECO:0000256" key="5">
    <source>
        <dbReference type="ARBA" id="ARBA00022605"/>
    </source>
</evidence>
<dbReference type="UniPathway" id="UPA00135">
    <property type="reaction ID" value="UER00196"/>
</dbReference>
<dbReference type="AlphaFoldDB" id="A0A0P1HSD6"/>
<evidence type="ECO:0000256" key="8">
    <source>
        <dbReference type="ARBA" id="ARBA00023299"/>
    </source>
</evidence>
<keyword evidence="6 11" id="KW-0560">Oxidoreductase</keyword>
<dbReference type="InterPro" id="IPR006140">
    <property type="entry name" value="D-isomer_DH_NAD-bd"/>
</dbReference>
<dbReference type="PANTHER" id="PTHR42789">
    <property type="entry name" value="D-ISOMER SPECIFIC 2-HYDROXYACID DEHYDROGENASE FAMILY PROTEIN (AFU_ORTHOLOGUE AFUA_6G10090)"/>
    <property type="match status" value="1"/>
</dbReference>
<dbReference type="InterPro" id="IPR045865">
    <property type="entry name" value="ACT-like_dom_sf"/>
</dbReference>
<evidence type="ECO:0000256" key="11">
    <source>
        <dbReference type="RuleBase" id="RU363003"/>
    </source>
</evidence>
<keyword evidence="8 11" id="KW-0718">Serine biosynthesis</keyword>
<dbReference type="GO" id="GO:0051287">
    <property type="term" value="F:NAD binding"/>
    <property type="evidence" value="ECO:0007669"/>
    <property type="project" value="UniProtKB-UniRule"/>
</dbReference>
<evidence type="ECO:0000256" key="2">
    <source>
        <dbReference type="ARBA" id="ARBA00005216"/>
    </source>
</evidence>
<dbReference type="Pfam" id="PF00389">
    <property type="entry name" value="2-Hacid_dh"/>
    <property type="match status" value="1"/>
</dbReference>
<dbReference type="SUPFAM" id="SSF52283">
    <property type="entry name" value="Formate/glycerate dehydrogenase catalytic domain-like"/>
    <property type="match status" value="1"/>
</dbReference>
<name>A0A0P1HSD6_9RHOB</name>
<dbReference type="InterPro" id="IPR029752">
    <property type="entry name" value="D-isomer_DH_CS1"/>
</dbReference>
<dbReference type="InterPro" id="IPR045626">
    <property type="entry name" value="PGDH_ASB_dom"/>
</dbReference>
<comment type="catalytic activity">
    <reaction evidence="9">
        <text>(R)-2-hydroxyglutarate + NAD(+) = 2-oxoglutarate + NADH + H(+)</text>
        <dbReference type="Rhea" id="RHEA:49612"/>
        <dbReference type="ChEBI" id="CHEBI:15378"/>
        <dbReference type="ChEBI" id="CHEBI:15801"/>
        <dbReference type="ChEBI" id="CHEBI:16810"/>
        <dbReference type="ChEBI" id="CHEBI:57540"/>
        <dbReference type="ChEBI" id="CHEBI:57945"/>
        <dbReference type="EC" id="1.1.1.399"/>
    </reaction>
</comment>
<dbReference type="EC" id="1.1.1.95" evidence="11"/>
<evidence type="ECO:0000256" key="1">
    <source>
        <dbReference type="ARBA" id="ARBA00003800"/>
    </source>
</evidence>
<dbReference type="GO" id="GO:0006564">
    <property type="term" value="P:L-serine biosynthetic process"/>
    <property type="evidence" value="ECO:0007669"/>
    <property type="project" value="UniProtKB-UniRule"/>
</dbReference>
<comment type="catalytic activity">
    <reaction evidence="10 11">
        <text>(2R)-3-phosphoglycerate + NAD(+) = 3-phosphooxypyruvate + NADH + H(+)</text>
        <dbReference type="Rhea" id="RHEA:12641"/>
        <dbReference type="ChEBI" id="CHEBI:15378"/>
        <dbReference type="ChEBI" id="CHEBI:18110"/>
        <dbReference type="ChEBI" id="CHEBI:57540"/>
        <dbReference type="ChEBI" id="CHEBI:57945"/>
        <dbReference type="ChEBI" id="CHEBI:58272"/>
        <dbReference type="EC" id="1.1.1.95"/>
    </reaction>
</comment>
<dbReference type="STRING" id="1396826.PHA8399_03678"/>
<dbReference type="NCBIfam" id="TIGR01327">
    <property type="entry name" value="PGDH"/>
    <property type="match status" value="1"/>
</dbReference>
<dbReference type="RefSeq" id="WP_058287529.1">
    <property type="nucleotide sequence ID" value="NZ_CYSR01000031.1"/>
</dbReference>
<dbReference type="InterPro" id="IPR002912">
    <property type="entry name" value="ACT_dom"/>
</dbReference>
<evidence type="ECO:0000256" key="3">
    <source>
        <dbReference type="ARBA" id="ARBA00005854"/>
    </source>
</evidence>
<dbReference type="InterPro" id="IPR006139">
    <property type="entry name" value="D-isomer_2_OHA_DH_cat_dom"/>
</dbReference>
<dbReference type="CDD" id="cd12173">
    <property type="entry name" value="PGDH_4"/>
    <property type="match status" value="1"/>
</dbReference>
<dbReference type="PROSITE" id="PS51671">
    <property type="entry name" value="ACT"/>
    <property type="match status" value="1"/>
</dbReference>
<keyword evidence="5 11" id="KW-0028">Amino-acid biosynthesis</keyword>
<dbReference type="PANTHER" id="PTHR42789:SF1">
    <property type="entry name" value="D-ISOMER SPECIFIC 2-HYDROXYACID DEHYDROGENASE FAMILY PROTEIN (AFU_ORTHOLOGUE AFUA_6G10090)"/>
    <property type="match status" value="1"/>
</dbReference>
<evidence type="ECO:0000313" key="14">
    <source>
        <dbReference type="Proteomes" id="UP000051326"/>
    </source>
</evidence>
<evidence type="ECO:0000256" key="6">
    <source>
        <dbReference type="ARBA" id="ARBA00023002"/>
    </source>
</evidence>
<dbReference type="CDD" id="cd04902">
    <property type="entry name" value="ACT_3PGDH-xct"/>
    <property type="match status" value="1"/>
</dbReference>
<dbReference type="PROSITE" id="PS00670">
    <property type="entry name" value="D_2_HYDROXYACID_DH_2"/>
    <property type="match status" value="1"/>
</dbReference>
<dbReference type="Pfam" id="PF19304">
    <property type="entry name" value="PGDH_inter"/>
    <property type="match status" value="1"/>
</dbReference>